<sequence length="284" mass="33937">MSVNPVDIQARYDSELERCYCTRIECDFTCGIASFCESIADGILKKSYMKEIEVAFKEQETISGVLRGGRGEWCEMFKDNAIEMDTHMCFIRNSVFRAAIVMQFLYNCIMGVYKNCRNRMLNHFLVDPFGRILPENGDFVHKIITNPRYNFARILQSSLRILNHEIQRIEFTRQCIHEFLQFLELQLPQVELTNRNLIRKVEVEQRTDLDKTAKQHTFLWKTYKFWHEKNRIFLMTTERLMACNLCKLTRMRDMHILALRHWDDFSVIPDPLHPRNFENLFIKQ</sequence>
<keyword evidence="1" id="KW-1185">Reference proteome</keyword>
<accession>A0A1I7TNB6</accession>
<dbReference type="AlphaFoldDB" id="A0A1I7TNB6"/>
<protein>
    <submittedName>
        <fullName evidence="2">Uncharacterized protein</fullName>
    </submittedName>
</protein>
<evidence type="ECO:0000313" key="2">
    <source>
        <dbReference type="WBParaSite" id="Csp11.Scaffold629.g10144.t1"/>
    </source>
</evidence>
<organism evidence="1 2">
    <name type="scientific">Caenorhabditis tropicalis</name>
    <dbReference type="NCBI Taxonomy" id="1561998"/>
    <lineage>
        <taxon>Eukaryota</taxon>
        <taxon>Metazoa</taxon>
        <taxon>Ecdysozoa</taxon>
        <taxon>Nematoda</taxon>
        <taxon>Chromadorea</taxon>
        <taxon>Rhabditida</taxon>
        <taxon>Rhabditina</taxon>
        <taxon>Rhabditomorpha</taxon>
        <taxon>Rhabditoidea</taxon>
        <taxon>Rhabditidae</taxon>
        <taxon>Peloderinae</taxon>
        <taxon>Caenorhabditis</taxon>
    </lineage>
</organism>
<dbReference type="Proteomes" id="UP000095282">
    <property type="component" value="Unplaced"/>
</dbReference>
<dbReference type="WBParaSite" id="Csp11.Scaffold629.g10144.t1">
    <property type="protein sequence ID" value="Csp11.Scaffold629.g10144.t1"/>
    <property type="gene ID" value="Csp11.Scaffold629.g10144"/>
</dbReference>
<proteinExistence type="predicted"/>
<dbReference type="eggNOG" id="ENOG502TGMA">
    <property type="taxonomic scope" value="Eukaryota"/>
</dbReference>
<reference evidence="2" key="1">
    <citation type="submission" date="2016-11" db="UniProtKB">
        <authorList>
            <consortium name="WormBaseParasite"/>
        </authorList>
    </citation>
    <scope>IDENTIFICATION</scope>
</reference>
<evidence type="ECO:0000313" key="1">
    <source>
        <dbReference type="Proteomes" id="UP000095282"/>
    </source>
</evidence>
<name>A0A1I7TNB6_9PELO</name>